<evidence type="ECO:0000313" key="2">
    <source>
        <dbReference type="Proteomes" id="UP000054166"/>
    </source>
</evidence>
<gene>
    <name evidence="1" type="ORF">PILCRDRAFT_83029</name>
</gene>
<dbReference type="Proteomes" id="UP000054166">
    <property type="component" value="Unassembled WGS sequence"/>
</dbReference>
<reference evidence="1 2" key="1">
    <citation type="submission" date="2014-04" db="EMBL/GenBank/DDBJ databases">
        <authorList>
            <consortium name="DOE Joint Genome Institute"/>
            <person name="Kuo A."/>
            <person name="Tarkka M."/>
            <person name="Buscot F."/>
            <person name="Kohler A."/>
            <person name="Nagy L.G."/>
            <person name="Floudas D."/>
            <person name="Copeland A."/>
            <person name="Barry K.W."/>
            <person name="Cichocki N."/>
            <person name="Veneault-Fourrey C."/>
            <person name="LaButti K."/>
            <person name="Lindquist E.A."/>
            <person name="Lipzen A."/>
            <person name="Lundell T."/>
            <person name="Morin E."/>
            <person name="Murat C."/>
            <person name="Sun H."/>
            <person name="Tunlid A."/>
            <person name="Henrissat B."/>
            <person name="Grigoriev I.V."/>
            <person name="Hibbett D.S."/>
            <person name="Martin F."/>
            <person name="Nordberg H.P."/>
            <person name="Cantor M.N."/>
            <person name="Hua S.X."/>
        </authorList>
    </citation>
    <scope>NUCLEOTIDE SEQUENCE [LARGE SCALE GENOMIC DNA]</scope>
    <source>
        <strain evidence="1 2">F 1598</strain>
    </source>
</reference>
<accession>A0A0C3ABP9</accession>
<keyword evidence="2" id="KW-1185">Reference proteome</keyword>
<dbReference type="OrthoDB" id="2818729at2759"/>
<proteinExistence type="predicted"/>
<dbReference type="EMBL" id="KN833414">
    <property type="protein sequence ID" value="KIM71198.1"/>
    <property type="molecule type" value="Genomic_DNA"/>
</dbReference>
<dbReference type="AlphaFoldDB" id="A0A0C3ABP9"/>
<organism evidence="1 2">
    <name type="scientific">Piloderma croceum (strain F 1598)</name>
    <dbReference type="NCBI Taxonomy" id="765440"/>
    <lineage>
        <taxon>Eukaryota</taxon>
        <taxon>Fungi</taxon>
        <taxon>Dikarya</taxon>
        <taxon>Basidiomycota</taxon>
        <taxon>Agaricomycotina</taxon>
        <taxon>Agaricomycetes</taxon>
        <taxon>Agaricomycetidae</taxon>
        <taxon>Atheliales</taxon>
        <taxon>Atheliaceae</taxon>
        <taxon>Piloderma</taxon>
    </lineage>
</organism>
<evidence type="ECO:0000313" key="1">
    <source>
        <dbReference type="EMBL" id="KIM71198.1"/>
    </source>
</evidence>
<dbReference type="InParanoid" id="A0A0C3ABP9"/>
<dbReference type="HOGENOM" id="CLU_2489462_0_0_1"/>
<name>A0A0C3ABP9_PILCF</name>
<protein>
    <submittedName>
        <fullName evidence="1">Uncharacterized protein</fullName>
    </submittedName>
</protein>
<feature type="non-terminal residue" evidence="1">
    <location>
        <position position="1"/>
    </location>
</feature>
<reference evidence="2" key="2">
    <citation type="submission" date="2015-01" db="EMBL/GenBank/DDBJ databases">
        <title>Evolutionary Origins and Diversification of the Mycorrhizal Mutualists.</title>
        <authorList>
            <consortium name="DOE Joint Genome Institute"/>
            <consortium name="Mycorrhizal Genomics Consortium"/>
            <person name="Kohler A."/>
            <person name="Kuo A."/>
            <person name="Nagy L.G."/>
            <person name="Floudas D."/>
            <person name="Copeland A."/>
            <person name="Barry K.W."/>
            <person name="Cichocki N."/>
            <person name="Veneault-Fourrey C."/>
            <person name="LaButti K."/>
            <person name="Lindquist E.A."/>
            <person name="Lipzen A."/>
            <person name="Lundell T."/>
            <person name="Morin E."/>
            <person name="Murat C."/>
            <person name="Riley R."/>
            <person name="Ohm R."/>
            <person name="Sun H."/>
            <person name="Tunlid A."/>
            <person name="Henrissat B."/>
            <person name="Grigoriev I.V."/>
            <person name="Hibbett D.S."/>
            <person name="Martin F."/>
        </authorList>
    </citation>
    <scope>NUCLEOTIDE SEQUENCE [LARGE SCALE GENOMIC DNA]</scope>
    <source>
        <strain evidence="2">F 1598</strain>
    </source>
</reference>
<sequence length="87" mass="10154">IYKELVSWRLKIWREEWHSKWPAYGPKSLISDTDLENIAKHSGTITVIDDLHSLEHIVHWSTLSIPLFNAVQTALATVTWFFTRGSY</sequence>